<keyword evidence="2" id="KW-1185">Reference proteome</keyword>
<name>A0ACC1J106_9FUNG</name>
<organism evidence="1 2">
    <name type="scientific">Linderina macrospora</name>
    <dbReference type="NCBI Taxonomy" id="4868"/>
    <lineage>
        <taxon>Eukaryota</taxon>
        <taxon>Fungi</taxon>
        <taxon>Fungi incertae sedis</taxon>
        <taxon>Zoopagomycota</taxon>
        <taxon>Kickxellomycotina</taxon>
        <taxon>Kickxellomycetes</taxon>
        <taxon>Kickxellales</taxon>
        <taxon>Kickxellaceae</taxon>
        <taxon>Linderina</taxon>
    </lineage>
</organism>
<evidence type="ECO:0000313" key="1">
    <source>
        <dbReference type="EMBL" id="KAJ1933160.1"/>
    </source>
</evidence>
<proteinExistence type="predicted"/>
<accession>A0ACC1J106</accession>
<dbReference type="EMBL" id="JANBPW010005192">
    <property type="protein sequence ID" value="KAJ1933160.1"/>
    <property type="molecule type" value="Genomic_DNA"/>
</dbReference>
<evidence type="ECO:0000313" key="2">
    <source>
        <dbReference type="Proteomes" id="UP001150603"/>
    </source>
</evidence>
<dbReference type="Proteomes" id="UP001150603">
    <property type="component" value="Unassembled WGS sequence"/>
</dbReference>
<gene>
    <name evidence="1" type="ORF">FBU59_006124</name>
</gene>
<comment type="caution">
    <text evidence="1">The sequence shown here is derived from an EMBL/GenBank/DDBJ whole genome shotgun (WGS) entry which is preliminary data.</text>
</comment>
<protein>
    <submittedName>
        <fullName evidence="1">Uncharacterized protein</fullName>
    </submittedName>
</protein>
<sequence length="245" mass="28077">MVNWVKDTFTHLGICFSFPLLNSFPFSILVRPWKRGYDAVAAYAIESVDMRRKYLASHRDKPVDLLQTIIDAVDPESKTRMTERQVQAECLDMLLAGSETGASTMMWTIHLLMLHPQYYRRVVDEVHIFVSIAGAHNNPAVWAHPLVYNPERFINNQEAKRNLFTFGSGVRICPGRHLAVLEMMSILANMIKDYDMAVPEDYVRRGPNVLDENGNPKLMESLQFLAAIPVNPKRDCRLIITRQTE</sequence>
<reference evidence="1" key="1">
    <citation type="submission" date="2022-07" db="EMBL/GenBank/DDBJ databases">
        <title>Phylogenomic reconstructions and comparative analyses of Kickxellomycotina fungi.</title>
        <authorList>
            <person name="Reynolds N.K."/>
            <person name="Stajich J.E."/>
            <person name="Barry K."/>
            <person name="Grigoriev I.V."/>
            <person name="Crous P."/>
            <person name="Smith M.E."/>
        </authorList>
    </citation>
    <scope>NUCLEOTIDE SEQUENCE</scope>
    <source>
        <strain evidence="1">NRRL 5244</strain>
    </source>
</reference>